<evidence type="ECO:0000256" key="10">
    <source>
        <dbReference type="ARBA" id="ARBA00022741"/>
    </source>
</evidence>
<dbReference type="GeneID" id="25261371"/>
<keyword evidence="12" id="KW-1133">Transmembrane helix</keyword>
<comment type="similarity">
    <text evidence="4">Belongs to the ATP-dependent AMP-binding enzyme family.</text>
</comment>
<keyword evidence="15" id="KW-0576">Peroxisome</keyword>
<dbReference type="PANTHER" id="PTHR43107:SF15">
    <property type="entry name" value="FATTY ACID TRANSPORT PROTEIN 3, ISOFORM A"/>
    <property type="match status" value="1"/>
</dbReference>
<dbReference type="AlphaFoldDB" id="A0A066VV22"/>
<dbReference type="InterPro" id="IPR020845">
    <property type="entry name" value="AMP-binding_CS"/>
</dbReference>
<accession>A0A066VV22</accession>
<evidence type="ECO:0000256" key="18">
    <source>
        <dbReference type="ARBA" id="ARBA00068795"/>
    </source>
</evidence>
<evidence type="ECO:0000256" key="19">
    <source>
        <dbReference type="ARBA" id="ARBA00078285"/>
    </source>
</evidence>
<dbReference type="InterPro" id="IPR045851">
    <property type="entry name" value="AMP-bd_C_sf"/>
</dbReference>
<dbReference type="Gene3D" id="3.40.50.12780">
    <property type="entry name" value="N-terminal domain of ligase-like"/>
    <property type="match status" value="1"/>
</dbReference>
<dbReference type="InterPro" id="IPR000873">
    <property type="entry name" value="AMP-dep_synth/lig_dom"/>
</dbReference>
<dbReference type="GO" id="GO:0005324">
    <property type="term" value="F:long-chain fatty acid transmembrane transporter activity"/>
    <property type="evidence" value="ECO:0007669"/>
    <property type="project" value="TreeGrafter"/>
</dbReference>
<gene>
    <name evidence="21" type="ORF">K437DRAFT_120008</name>
</gene>
<sequence>MAASSKLLNAAVGVAVAAYLDAKHGIGADLHLARAIGTASIKHKLRSLRSRPSLWHFFHDTAQKYPNDICYIYAGKSWSWKDVEIESRRIANYLISLDLQSGDRIAIFMGNSASFVILWLACLSANIVPAFINTSLTGKGLEHCINISKAKAVIFEPELESALAEVKHTLASSIAHYVRFDDGVRYPSEKSGSPASRIANALDVNFQILSGHSTKEIPEQRRTPVTEASPAALIYTSGTTGLPKAALCSHGRMGVAVVMWPSLNEWKRSDRIYTPMPLYHSSAAFLCVAASWYGSSTVIIGRKFSATRFWDEVRANNATVIQYIGEICRYLLAVPPRADDKDHNVRMAYGNGMRPDVWNRFRDRFGVPIISEFYASSEGNGALVNYNSGPFGSGGVGRFAKLASRAVPDYKIIRVDPISEDIYRDPKTGLCVECAPGESGEFCARIVTSKPHAQFQGYADNVAATQKKIAVDVLQKGDAWFRSGDLMKKDADGFFWFGDRMGDTFRWRSENVSTAEVSAALGEILEEANVYGVLVPSHDGRAGCAAIPVSATKAIDYKKLASHARSRLPKYAVPLFLRVVPAIEATGTVKQLKGNLRNEGIDPTKVGTDPLFWLPPGSDAYKPFTHKDFKDLKAGLVKL</sequence>
<evidence type="ECO:0000256" key="6">
    <source>
        <dbReference type="ARBA" id="ARBA00022475"/>
    </source>
</evidence>
<evidence type="ECO:0000256" key="1">
    <source>
        <dbReference type="ARBA" id="ARBA00004502"/>
    </source>
</evidence>
<dbReference type="OMA" id="CELCEPN"/>
<dbReference type="PROSITE" id="PS00455">
    <property type="entry name" value="AMP_BINDING"/>
    <property type="match status" value="1"/>
</dbReference>
<evidence type="ECO:0000256" key="14">
    <source>
        <dbReference type="ARBA" id="ARBA00023136"/>
    </source>
</evidence>
<evidence type="ECO:0000256" key="4">
    <source>
        <dbReference type="ARBA" id="ARBA00006432"/>
    </source>
</evidence>
<evidence type="ECO:0000256" key="17">
    <source>
        <dbReference type="ARBA" id="ARBA00060276"/>
    </source>
</evidence>
<evidence type="ECO:0000256" key="7">
    <source>
        <dbReference type="ARBA" id="ARBA00022598"/>
    </source>
</evidence>
<keyword evidence="7" id="KW-0436">Ligase</keyword>
<feature type="domain" description="AMP-dependent synthetase/ligase" evidence="20">
    <location>
        <begin position="58"/>
        <end position="392"/>
    </location>
</feature>
<evidence type="ECO:0000256" key="11">
    <source>
        <dbReference type="ARBA" id="ARBA00022840"/>
    </source>
</evidence>
<evidence type="ECO:0000256" key="5">
    <source>
        <dbReference type="ARBA" id="ARBA00022448"/>
    </source>
</evidence>
<name>A0A066VV22_TILAU</name>
<comment type="catalytic activity">
    <reaction evidence="16">
        <text>a very long-chain fatty acid + ATP + CoA = a very long-chain fatty acyl-CoA + AMP + diphosphate</text>
        <dbReference type="Rhea" id="RHEA:54536"/>
        <dbReference type="ChEBI" id="CHEBI:30616"/>
        <dbReference type="ChEBI" id="CHEBI:33019"/>
        <dbReference type="ChEBI" id="CHEBI:57287"/>
        <dbReference type="ChEBI" id="CHEBI:58950"/>
        <dbReference type="ChEBI" id="CHEBI:138261"/>
        <dbReference type="ChEBI" id="CHEBI:456215"/>
    </reaction>
</comment>
<dbReference type="GO" id="GO:0005778">
    <property type="term" value="C:peroxisomal membrane"/>
    <property type="evidence" value="ECO:0007669"/>
    <property type="project" value="UniProtKB-SubCell"/>
</dbReference>
<dbReference type="OrthoDB" id="288590at2759"/>
<protein>
    <recommendedName>
        <fullName evidence="18">Very long-chain fatty acid transport protein</fullName>
    </recommendedName>
    <alternativeName>
        <fullName evidence="19">Very-long-chain acyl-CoA synthetase</fullName>
    </alternativeName>
</protein>
<dbReference type="Gene3D" id="3.30.300.30">
    <property type="match status" value="1"/>
</dbReference>
<dbReference type="GO" id="GO:0009898">
    <property type="term" value="C:cytoplasmic side of plasma membrane"/>
    <property type="evidence" value="ECO:0007669"/>
    <property type="project" value="TreeGrafter"/>
</dbReference>
<evidence type="ECO:0000256" key="13">
    <source>
        <dbReference type="ARBA" id="ARBA00023055"/>
    </source>
</evidence>
<evidence type="ECO:0000256" key="12">
    <source>
        <dbReference type="ARBA" id="ARBA00022989"/>
    </source>
</evidence>
<dbReference type="GO" id="GO:0004467">
    <property type="term" value="F:long-chain fatty acid-CoA ligase activity"/>
    <property type="evidence" value="ECO:0007669"/>
    <property type="project" value="TreeGrafter"/>
</dbReference>
<keyword evidence="13" id="KW-0445">Lipid transport</keyword>
<evidence type="ECO:0000256" key="9">
    <source>
        <dbReference type="ARBA" id="ARBA00022692"/>
    </source>
</evidence>
<keyword evidence="8" id="KW-0551">Lipid droplet</keyword>
<dbReference type="GO" id="GO:0005524">
    <property type="term" value="F:ATP binding"/>
    <property type="evidence" value="ECO:0007669"/>
    <property type="project" value="UniProtKB-KW"/>
</dbReference>
<proteinExistence type="inferred from homology"/>
<comment type="subcellular location">
    <subcellularLocation>
        <location evidence="3">Cell membrane</location>
        <topology evidence="3">Multi-pass membrane protein</topology>
    </subcellularLocation>
    <subcellularLocation>
        <location evidence="1">Lipid droplet</location>
    </subcellularLocation>
    <subcellularLocation>
        <location evidence="2">Peroxisome membrane</location>
        <topology evidence="2">Multi-pass membrane protein</topology>
    </subcellularLocation>
</comment>
<keyword evidence="5" id="KW-0813">Transport</keyword>
<evidence type="ECO:0000313" key="21">
    <source>
        <dbReference type="EMBL" id="KDN45582.1"/>
    </source>
</evidence>
<evidence type="ECO:0000256" key="3">
    <source>
        <dbReference type="ARBA" id="ARBA00004651"/>
    </source>
</evidence>
<dbReference type="FunFam" id="3.30.300.30:FF:000002">
    <property type="entry name" value="Long-chain fatty acid transport protein 1"/>
    <property type="match status" value="1"/>
</dbReference>
<dbReference type="FunFam" id="3.40.50.12780:FF:000019">
    <property type="entry name" value="Long-chain fatty acid transporter"/>
    <property type="match status" value="1"/>
</dbReference>
<evidence type="ECO:0000256" key="15">
    <source>
        <dbReference type="ARBA" id="ARBA00023140"/>
    </source>
</evidence>
<keyword evidence="9" id="KW-0812">Transmembrane</keyword>
<evidence type="ECO:0000256" key="16">
    <source>
        <dbReference type="ARBA" id="ARBA00051585"/>
    </source>
</evidence>
<evidence type="ECO:0000256" key="2">
    <source>
        <dbReference type="ARBA" id="ARBA00004585"/>
    </source>
</evidence>
<dbReference type="InParanoid" id="A0A066VV22"/>
<dbReference type="SUPFAM" id="SSF56801">
    <property type="entry name" value="Acetyl-CoA synthetase-like"/>
    <property type="match status" value="1"/>
</dbReference>
<keyword evidence="6" id="KW-1003">Cell membrane</keyword>
<dbReference type="Proteomes" id="UP000027361">
    <property type="component" value="Unassembled WGS sequence"/>
</dbReference>
<dbReference type="RefSeq" id="XP_013243221.1">
    <property type="nucleotide sequence ID" value="XM_013387767.1"/>
</dbReference>
<evidence type="ECO:0000259" key="20">
    <source>
        <dbReference type="Pfam" id="PF00501"/>
    </source>
</evidence>
<evidence type="ECO:0000256" key="8">
    <source>
        <dbReference type="ARBA" id="ARBA00022677"/>
    </source>
</evidence>
<dbReference type="PANTHER" id="PTHR43107">
    <property type="entry name" value="LONG-CHAIN FATTY ACID TRANSPORT PROTEIN"/>
    <property type="match status" value="1"/>
</dbReference>
<dbReference type="InterPro" id="IPR042099">
    <property type="entry name" value="ANL_N_sf"/>
</dbReference>
<comment type="caution">
    <text evidence="21">The sequence shown here is derived from an EMBL/GenBank/DDBJ whole genome shotgun (WGS) entry which is preliminary data.</text>
</comment>
<keyword evidence="10" id="KW-0547">Nucleotide-binding</keyword>
<dbReference type="STRING" id="1037660.A0A066VV22"/>
<keyword evidence="11" id="KW-0067">ATP-binding</keyword>
<dbReference type="HOGENOM" id="CLU_000022_46_3_1"/>
<dbReference type="EMBL" id="JMSN01000041">
    <property type="protein sequence ID" value="KDN45582.1"/>
    <property type="molecule type" value="Genomic_DNA"/>
</dbReference>
<dbReference type="GO" id="GO:0005811">
    <property type="term" value="C:lipid droplet"/>
    <property type="evidence" value="ECO:0007669"/>
    <property type="project" value="UniProtKB-SubCell"/>
</dbReference>
<dbReference type="Pfam" id="PF00501">
    <property type="entry name" value="AMP-binding"/>
    <property type="match status" value="1"/>
</dbReference>
<keyword evidence="22" id="KW-1185">Reference proteome</keyword>
<evidence type="ECO:0000313" key="22">
    <source>
        <dbReference type="Proteomes" id="UP000027361"/>
    </source>
</evidence>
<organism evidence="21 22">
    <name type="scientific">Tilletiaria anomala (strain ATCC 24038 / CBS 436.72 / UBC 951)</name>
    <dbReference type="NCBI Taxonomy" id="1037660"/>
    <lineage>
        <taxon>Eukaryota</taxon>
        <taxon>Fungi</taxon>
        <taxon>Dikarya</taxon>
        <taxon>Basidiomycota</taxon>
        <taxon>Ustilaginomycotina</taxon>
        <taxon>Exobasidiomycetes</taxon>
        <taxon>Georgefischeriales</taxon>
        <taxon>Tilletiariaceae</taxon>
        <taxon>Tilletiaria</taxon>
    </lineage>
</organism>
<comment type="function">
    <text evidence="17">Acyl-CoA synthetase required for both the import of long chain fatty acids (LCFAs) (C14-C18) and the activation very long chain fatty acids (VLCFAs) (C20-C26) by esterification of the fatty acids into metabolically active CoA-thioesters for subsequent degradation or incorporation into phospholipids. The transport and fatty acyl-CoA synthetase activities are genetically separable and are thus independent activities. Esterifies VLCFAs in the peroxisome matrix. The VLCFAs are actively transported into peroxisomes by a PXA1-PXA2 heterodimeric transporter in the peroxisomal membrane.</text>
</comment>
<reference evidence="21 22" key="1">
    <citation type="submission" date="2014-05" db="EMBL/GenBank/DDBJ databases">
        <title>Draft genome sequence of a rare smut relative, Tilletiaria anomala UBC 951.</title>
        <authorList>
            <consortium name="DOE Joint Genome Institute"/>
            <person name="Toome M."/>
            <person name="Kuo A."/>
            <person name="Henrissat B."/>
            <person name="Lipzen A."/>
            <person name="Tritt A."/>
            <person name="Yoshinaga Y."/>
            <person name="Zane M."/>
            <person name="Barry K."/>
            <person name="Grigoriev I.V."/>
            <person name="Spatafora J.W."/>
            <person name="Aimea M.C."/>
        </authorList>
    </citation>
    <scope>NUCLEOTIDE SEQUENCE [LARGE SCALE GENOMIC DNA]</scope>
    <source>
        <strain evidence="21 22">UBC 951</strain>
    </source>
</reference>
<keyword evidence="14" id="KW-0472">Membrane</keyword>
<dbReference type="GO" id="GO:0044539">
    <property type="term" value="P:long-chain fatty acid import into cell"/>
    <property type="evidence" value="ECO:0007669"/>
    <property type="project" value="TreeGrafter"/>
</dbReference>